<organism evidence="6 7">
    <name type="scientific">Perca fluviatilis</name>
    <name type="common">European perch</name>
    <dbReference type="NCBI Taxonomy" id="8168"/>
    <lineage>
        <taxon>Eukaryota</taxon>
        <taxon>Metazoa</taxon>
        <taxon>Chordata</taxon>
        <taxon>Craniata</taxon>
        <taxon>Vertebrata</taxon>
        <taxon>Euteleostomi</taxon>
        <taxon>Actinopterygii</taxon>
        <taxon>Neopterygii</taxon>
        <taxon>Teleostei</taxon>
        <taxon>Neoteleostei</taxon>
        <taxon>Acanthomorphata</taxon>
        <taxon>Eupercaria</taxon>
        <taxon>Perciformes</taxon>
        <taxon>Percoidei</taxon>
        <taxon>Percidae</taxon>
        <taxon>Percinae</taxon>
        <taxon>Perca</taxon>
    </lineage>
</organism>
<keyword evidence="2" id="KW-0597">Phosphoprotein</keyword>
<dbReference type="GO" id="GO:0005634">
    <property type="term" value="C:nucleus"/>
    <property type="evidence" value="ECO:0007669"/>
    <property type="project" value="TreeGrafter"/>
</dbReference>
<evidence type="ECO:0000256" key="2">
    <source>
        <dbReference type="ARBA" id="ARBA00022553"/>
    </source>
</evidence>
<name>A0A6A5FQM8_PERFL</name>
<dbReference type="Proteomes" id="UP000465112">
    <property type="component" value="Chromosome 1"/>
</dbReference>
<evidence type="ECO:0000313" key="6">
    <source>
        <dbReference type="EMBL" id="KAF1395034.1"/>
    </source>
</evidence>
<accession>A0A6A5FQM8</accession>
<dbReference type="PANTHER" id="PTHR21669:SF10">
    <property type="entry name" value="UBINUCLEIN-2"/>
    <property type="match status" value="1"/>
</dbReference>
<comment type="similarity">
    <text evidence="1">Belongs to the ubinuclein family.</text>
</comment>
<dbReference type="GO" id="GO:0006325">
    <property type="term" value="P:chromatin organization"/>
    <property type="evidence" value="ECO:0007669"/>
    <property type="project" value="TreeGrafter"/>
</dbReference>
<proteinExistence type="inferred from homology"/>
<evidence type="ECO:0000256" key="3">
    <source>
        <dbReference type="SAM" id="MobiDB-lite"/>
    </source>
</evidence>
<comment type="caution">
    <text evidence="6">The sequence shown here is derived from an EMBL/GenBank/DDBJ whole genome shotgun (WGS) entry which is preliminary data.</text>
</comment>
<dbReference type="Pfam" id="PF08729">
    <property type="entry name" value="HUN"/>
    <property type="match status" value="1"/>
</dbReference>
<dbReference type="PANTHER" id="PTHR21669">
    <property type="entry name" value="CAPZ-INTERACTING PROTEIN AND RELATED PROTEINS"/>
    <property type="match status" value="1"/>
</dbReference>
<dbReference type="EMBL" id="VHII01000001">
    <property type="protein sequence ID" value="KAF1395034.1"/>
    <property type="molecule type" value="Genomic_DNA"/>
</dbReference>
<feature type="domain" description="Hpc2-related" evidence="4">
    <location>
        <begin position="152"/>
        <end position="203"/>
    </location>
</feature>
<dbReference type="InterPro" id="IPR014840">
    <property type="entry name" value="HRD"/>
</dbReference>
<feature type="compositionally biased region" description="Basic and acidic residues" evidence="3">
    <location>
        <begin position="541"/>
        <end position="550"/>
    </location>
</feature>
<feature type="compositionally biased region" description="Polar residues" evidence="3">
    <location>
        <begin position="309"/>
        <end position="330"/>
    </location>
</feature>
<sequence>MISTPQEEIWNYYFCHTIVEISGAAAESRKRRLEDEADSNFGGAGEVEAATGAGGAASNGRLGKTGDRDTAVAEKRATVRLNLSLPEPDDRSSAEFNYGEIIQNLQAKNNPPSLTSAHNPNNPFDDDESERLQVEALAKKLENKYGNTEKKKKKDRMQDLIDIGFGYDETDPFIDNSEAYDELVPASLTTKLGGFYINTGTLQFRATSDSEGEEDKKLNDNKEQVIKKRKKKEVNNLEEKNAKKNRVPQQGVTVLNLHRPEKKKRKKLMKDSLYLAAMLRRFTREKEEMRKRQPNMAHPGLAGGMANKAHSTNSTNHLLASNSTHSQGNTASNDFSLADLTSDPAVMSLLGSANEKELQDLLGDLDFSVLDTDQQHVMVAARENGILGVGVPAPKAAAGGGGQGRGLGSSSGLFSPPPLPDGLPAPLIKRIEDLRAASRQFDQEGRKKFFTLDMNNILLDIELQVQEQPPEVRSGIYSHMEAFVPCNKEALLKRLKKLSLNIQDDRLRTPLLKLKLAVCSVMPEQIARYNMDCMAKVAKQQSEDGDKNGSEEEDEEKPGKRVMGPRKKFIWDDKLRNLLCGLVRVKLSCYEMENQCSLSVEDYLKAFLENEVKPLWPKGWMQASSGFCSRRVFLFTVTSLETESRGEWCLGPRPKPRRVFGSTNHLSP</sequence>
<feature type="domain" description="Ubinuclein middle" evidence="5">
    <location>
        <begin position="419"/>
        <end position="624"/>
    </location>
</feature>
<evidence type="ECO:0000259" key="5">
    <source>
        <dbReference type="Pfam" id="PF14075"/>
    </source>
</evidence>
<dbReference type="AlphaFoldDB" id="A0A6A5FQM8"/>
<dbReference type="Pfam" id="PF14075">
    <property type="entry name" value="UBN_AB"/>
    <property type="match status" value="1"/>
</dbReference>
<feature type="region of interest" description="Disordered" evidence="3">
    <location>
        <begin position="286"/>
        <end position="330"/>
    </location>
</feature>
<gene>
    <name evidence="6" type="ORF">PFLUV_G00007340</name>
</gene>
<feature type="region of interest" description="Disordered" evidence="3">
    <location>
        <begin position="540"/>
        <end position="561"/>
    </location>
</feature>
<feature type="region of interest" description="Disordered" evidence="3">
    <location>
        <begin position="108"/>
        <end position="127"/>
    </location>
</feature>
<evidence type="ECO:0000256" key="1">
    <source>
        <dbReference type="ARBA" id="ARBA00009911"/>
    </source>
</evidence>
<reference evidence="6 7" key="1">
    <citation type="submission" date="2019-06" db="EMBL/GenBank/DDBJ databases">
        <title>A chromosome-scale genome assembly of the European perch, Perca fluviatilis.</title>
        <authorList>
            <person name="Roques C."/>
            <person name="Zahm M."/>
            <person name="Cabau C."/>
            <person name="Klopp C."/>
            <person name="Bouchez O."/>
            <person name="Donnadieu C."/>
            <person name="Kuhl H."/>
            <person name="Gislard M."/>
            <person name="Guendouz S."/>
            <person name="Journot L."/>
            <person name="Haffray P."/>
            <person name="Bestin A."/>
            <person name="Morvezen R."/>
            <person name="Feron R."/>
            <person name="Wen M."/>
            <person name="Jouanno E."/>
            <person name="Herpin A."/>
            <person name="Schartl M."/>
            <person name="Postlethwait J."/>
            <person name="Schaerlinger B."/>
            <person name="Chardard D."/>
            <person name="Lecocq T."/>
            <person name="Poncet C."/>
            <person name="Jaffrelo L."/>
            <person name="Lampietro C."/>
            <person name="Guiguen Y."/>
        </authorList>
    </citation>
    <scope>NUCLEOTIDE SEQUENCE [LARGE SCALE GENOMIC DNA]</scope>
    <source>
        <tissue evidence="6">Blood</tissue>
    </source>
</reference>
<evidence type="ECO:0000259" key="4">
    <source>
        <dbReference type="Pfam" id="PF08729"/>
    </source>
</evidence>
<keyword evidence="7" id="KW-1185">Reference proteome</keyword>
<protein>
    <recommendedName>
        <fullName evidence="8">Ubinuclein middle domain-containing protein</fullName>
    </recommendedName>
</protein>
<feature type="region of interest" description="Disordered" evidence="3">
    <location>
        <begin position="37"/>
        <end position="69"/>
    </location>
</feature>
<dbReference type="InterPro" id="IPR026947">
    <property type="entry name" value="UBN_middle_dom"/>
</dbReference>
<evidence type="ECO:0008006" key="8">
    <source>
        <dbReference type="Google" id="ProtNLM"/>
    </source>
</evidence>
<feature type="compositionally biased region" description="Polar residues" evidence="3">
    <location>
        <begin position="108"/>
        <end position="122"/>
    </location>
</feature>
<evidence type="ECO:0000313" key="7">
    <source>
        <dbReference type="Proteomes" id="UP000465112"/>
    </source>
</evidence>